<feature type="signal peptide" evidence="1">
    <location>
        <begin position="1"/>
        <end position="18"/>
    </location>
</feature>
<name>A0AAW0CQ35_9AGAR</name>
<proteinExistence type="predicted"/>
<organism evidence="3 4">
    <name type="scientific">Favolaschia claudopus</name>
    <dbReference type="NCBI Taxonomy" id="2862362"/>
    <lineage>
        <taxon>Eukaryota</taxon>
        <taxon>Fungi</taxon>
        <taxon>Dikarya</taxon>
        <taxon>Basidiomycota</taxon>
        <taxon>Agaricomycotina</taxon>
        <taxon>Agaricomycetes</taxon>
        <taxon>Agaricomycetidae</taxon>
        <taxon>Agaricales</taxon>
        <taxon>Marasmiineae</taxon>
        <taxon>Mycenaceae</taxon>
        <taxon>Favolaschia</taxon>
    </lineage>
</organism>
<dbReference type="EMBL" id="JAWWNJ010000016">
    <property type="protein sequence ID" value="KAK7039879.1"/>
    <property type="molecule type" value="Genomic_DNA"/>
</dbReference>
<feature type="non-terminal residue" evidence="3">
    <location>
        <position position="224"/>
    </location>
</feature>
<dbReference type="InterPro" id="IPR058518">
    <property type="entry name" value="DUF8205"/>
</dbReference>
<dbReference type="Pfam" id="PF26632">
    <property type="entry name" value="DUF8205"/>
    <property type="match status" value="1"/>
</dbReference>
<dbReference type="AlphaFoldDB" id="A0AAW0CQ35"/>
<feature type="non-terminal residue" evidence="3">
    <location>
        <position position="1"/>
    </location>
</feature>
<comment type="caution">
    <text evidence="3">The sequence shown here is derived from an EMBL/GenBank/DDBJ whole genome shotgun (WGS) entry which is preliminary data.</text>
</comment>
<dbReference type="Proteomes" id="UP001362999">
    <property type="component" value="Unassembled WGS sequence"/>
</dbReference>
<evidence type="ECO:0000256" key="1">
    <source>
        <dbReference type="SAM" id="SignalP"/>
    </source>
</evidence>
<evidence type="ECO:0000313" key="4">
    <source>
        <dbReference type="Proteomes" id="UP001362999"/>
    </source>
</evidence>
<feature type="domain" description="DUF8205" evidence="2">
    <location>
        <begin position="7"/>
        <end position="216"/>
    </location>
</feature>
<feature type="chain" id="PRO_5043642692" description="DUF8205 domain-containing protein" evidence="1">
    <location>
        <begin position="19"/>
        <end position="224"/>
    </location>
</feature>
<protein>
    <recommendedName>
        <fullName evidence="2">DUF8205 domain-containing protein</fullName>
    </recommendedName>
</protein>
<sequence length="224" mass="25408">TISFSIPLLKFFLQACFILELELLDDDPDPDTFLLAKFQLGVEPAHISDLVRIFRYPIDKGSLENIKGMLQINGFFVADERDIIPDSMYALWRAERKRGPKGDLVAVLNLTYVAGNNGTAYPLRITPEARAFVKAQRAAGLQATCTTLGTSTKLPFTVETCLEYINSYIRDDEENALQLRISMKPYDVQAILDAIAQQDNFASRAYRHKFDRESIYQSMLAIHY</sequence>
<accession>A0AAW0CQ35</accession>
<keyword evidence="4" id="KW-1185">Reference proteome</keyword>
<gene>
    <name evidence="3" type="ORF">R3P38DRAFT_3469036</name>
</gene>
<evidence type="ECO:0000313" key="3">
    <source>
        <dbReference type="EMBL" id="KAK7039879.1"/>
    </source>
</evidence>
<evidence type="ECO:0000259" key="2">
    <source>
        <dbReference type="Pfam" id="PF26632"/>
    </source>
</evidence>
<keyword evidence="1" id="KW-0732">Signal</keyword>
<reference evidence="3 4" key="1">
    <citation type="journal article" date="2024" name="J Genomics">
        <title>Draft genome sequencing and assembly of Favolaschia claudopus CIRM-BRFM 2984 isolated from oak limbs.</title>
        <authorList>
            <person name="Navarro D."/>
            <person name="Drula E."/>
            <person name="Chaduli D."/>
            <person name="Cazenave R."/>
            <person name="Ahrendt S."/>
            <person name="Wang J."/>
            <person name="Lipzen A."/>
            <person name="Daum C."/>
            <person name="Barry K."/>
            <person name="Grigoriev I.V."/>
            <person name="Favel A."/>
            <person name="Rosso M.N."/>
            <person name="Martin F."/>
        </authorList>
    </citation>
    <scope>NUCLEOTIDE SEQUENCE [LARGE SCALE GENOMIC DNA]</scope>
    <source>
        <strain evidence="3 4">CIRM-BRFM 2984</strain>
    </source>
</reference>